<proteinExistence type="predicted"/>
<gene>
    <name evidence="1" type="ORF">Ahy_B05g074889</name>
</gene>
<dbReference type="AlphaFoldDB" id="A0A444Z016"/>
<comment type="caution">
    <text evidence="1">The sequence shown here is derived from an EMBL/GenBank/DDBJ whole genome shotgun (WGS) entry which is preliminary data.</text>
</comment>
<organism evidence="1 2">
    <name type="scientific">Arachis hypogaea</name>
    <name type="common">Peanut</name>
    <dbReference type="NCBI Taxonomy" id="3818"/>
    <lineage>
        <taxon>Eukaryota</taxon>
        <taxon>Viridiplantae</taxon>
        <taxon>Streptophyta</taxon>
        <taxon>Embryophyta</taxon>
        <taxon>Tracheophyta</taxon>
        <taxon>Spermatophyta</taxon>
        <taxon>Magnoliopsida</taxon>
        <taxon>eudicotyledons</taxon>
        <taxon>Gunneridae</taxon>
        <taxon>Pentapetalae</taxon>
        <taxon>rosids</taxon>
        <taxon>fabids</taxon>
        <taxon>Fabales</taxon>
        <taxon>Fabaceae</taxon>
        <taxon>Papilionoideae</taxon>
        <taxon>50 kb inversion clade</taxon>
        <taxon>dalbergioids sensu lato</taxon>
        <taxon>Dalbergieae</taxon>
        <taxon>Pterocarpus clade</taxon>
        <taxon>Arachis</taxon>
    </lineage>
</organism>
<accession>A0A444Z016</accession>
<evidence type="ECO:0000313" key="2">
    <source>
        <dbReference type="Proteomes" id="UP000289738"/>
    </source>
</evidence>
<dbReference type="Proteomes" id="UP000289738">
    <property type="component" value="Chromosome B05"/>
</dbReference>
<sequence>MEGRLKFNDGKKDMKVDSDPFDAGANFAEPFLGVNIVGFSYEFDTALGDFKVNVRATSFAIEMRNIGVIIREVIEIFIKAVSHIIHGKSRRKEWTTNEDELGYFQRPTEKQKSHRPLHVTAYMSGICVNKVLVDGGAAISLLPERMLTKVGKHSDDLIPTNLSVIDYNEGLNVKLHQPKLDFPPTGWE</sequence>
<dbReference type="EMBL" id="SDMP01000015">
    <property type="protein sequence ID" value="RYR07520.1"/>
    <property type="molecule type" value="Genomic_DNA"/>
</dbReference>
<protein>
    <recommendedName>
        <fullName evidence="3">Peptidase A2 domain-containing protein</fullName>
    </recommendedName>
</protein>
<keyword evidence="2" id="KW-1185">Reference proteome</keyword>
<reference evidence="1 2" key="1">
    <citation type="submission" date="2019-01" db="EMBL/GenBank/DDBJ databases">
        <title>Sequencing of cultivated peanut Arachis hypogaea provides insights into genome evolution and oil improvement.</title>
        <authorList>
            <person name="Chen X."/>
        </authorList>
    </citation>
    <scope>NUCLEOTIDE SEQUENCE [LARGE SCALE GENOMIC DNA]</scope>
    <source>
        <strain evidence="2">cv. Fuhuasheng</strain>
        <tissue evidence="1">Leaves</tissue>
    </source>
</reference>
<name>A0A444Z016_ARAHY</name>
<evidence type="ECO:0000313" key="1">
    <source>
        <dbReference type="EMBL" id="RYR07520.1"/>
    </source>
</evidence>
<evidence type="ECO:0008006" key="3">
    <source>
        <dbReference type="Google" id="ProtNLM"/>
    </source>
</evidence>